<dbReference type="EMBL" id="QXRZ01000003">
    <property type="protein sequence ID" value="RIL43239.1"/>
    <property type="molecule type" value="Genomic_DNA"/>
</dbReference>
<evidence type="ECO:0000256" key="3">
    <source>
        <dbReference type="ARBA" id="ARBA00022722"/>
    </source>
</evidence>
<evidence type="ECO:0000256" key="4">
    <source>
        <dbReference type="ARBA" id="ARBA00022759"/>
    </source>
</evidence>
<reference evidence="8 9" key="1">
    <citation type="journal article" date="2016" name="Front. Microbiol.">
        <title>Comprehensive Phylogenetic Analysis of Bovine Non-aureus Staphylococci Species Based on Whole-Genome Sequencing.</title>
        <authorList>
            <person name="Naushad S."/>
            <person name="Barkema H.W."/>
            <person name="Luby C."/>
            <person name="Condas L.A."/>
            <person name="Nobrega D.B."/>
            <person name="Carson D.A."/>
            <person name="De Buck J."/>
        </authorList>
    </citation>
    <scope>NUCLEOTIDE SEQUENCE [LARGE SCALE GENOMIC DNA]</scope>
    <source>
        <strain evidence="8 9">SNUC 1388</strain>
    </source>
</reference>
<evidence type="ECO:0000256" key="1">
    <source>
        <dbReference type="ARBA" id="ARBA00008172"/>
    </source>
</evidence>
<evidence type="ECO:0000256" key="5">
    <source>
        <dbReference type="ARBA" id="ARBA00022801"/>
    </source>
</evidence>
<name>A0A418HP43_STAGA</name>
<evidence type="ECO:0000313" key="8">
    <source>
        <dbReference type="EMBL" id="RIL43239.1"/>
    </source>
</evidence>
<dbReference type="PANTHER" id="PTHR38039">
    <property type="entry name" value="TOXIN YOEB"/>
    <property type="match status" value="1"/>
</dbReference>
<keyword evidence="2" id="KW-1277">Toxin-antitoxin system</keyword>
<dbReference type="InterPro" id="IPR035093">
    <property type="entry name" value="RelE/ParE_toxin_dom_sf"/>
</dbReference>
<accession>A0A418HP43</accession>
<dbReference type="GO" id="GO:0045892">
    <property type="term" value="P:negative regulation of DNA-templated transcription"/>
    <property type="evidence" value="ECO:0007669"/>
    <property type="project" value="TreeGrafter"/>
</dbReference>
<proteinExistence type="inferred from homology"/>
<dbReference type="GO" id="GO:0016787">
    <property type="term" value="F:hydrolase activity"/>
    <property type="evidence" value="ECO:0007669"/>
    <property type="project" value="UniProtKB-KW"/>
</dbReference>
<gene>
    <name evidence="8" type="ORF">BUZ01_06380</name>
</gene>
<dbReference type="SUPFAM" id="SSF143011">
    <property type="entry name" value="RelE-like"/>
    <property type="match status" value="1"/>
</dbReference>
<dbReference type="Pfam" id="PF06769">
    <property type="entry name" value="YoeB_toxin"/>
    <property type="match status" value="1"/>
</dbReference>
<keyword evidence="3" id="KW-0540">Nuclease</keyword>
<dbReference type="NCBIfam" id="TIGR02116">
    <property type="entry name" value="toxin_Txe_YoeB"/>
    <property type="match status" value="1"/>
</dbReference>
<dbReference type="InterPro" id="IPR009614">
    <property type="entry name" value="YoeB_toxin"/>
</dbReference>
<dbReference type="Proteomes" id="UP000283576">
    <property type="component" value="Unassembled WGS sequence"/>
</dbReference>
<dbReference type="GO" id="GO:0004519">
    <property type="term" value="F:endonuclease activity"/>
    <property type="evidence" value="ECO:0007669"/>
    <property type="project" value="UniProtKB-KW"/>
</dbReference>
<evidence type="ECO:0000313" key="9">
    <source>
        <dbReference type="Proteomes" id="UP000283576"/>
    </source>
</evidence>
<comment type="caution">
    <text evidence="8">The sequence shown here is derived from an EMBL/GenBank/DDBJ whole genome shotgun (WGS) entry which is preliminary data.</text>
</comment>
<comment type="similarity">
    <text evidence="1">Belongs to the YoeB family.</text>
</comment>
<evidence type="ECO:0000256" key="2">
    <source>
        <dbReference type="ARBA" id="ARBA00022649"/>
    </source>
</evidence>
<keyword evidence="4" id="KW-0255">Endonuclease</keyword>
<dbReference type="PANTHER" id="PTHR38039:SF1">
    <property type="entry name" value="TOXIN YOEB"/>
    <property type="match status" value="1"/>
</dbReference>
<dbReference type="GO" id="GO:0006401">
    <property type="term" value="P:RNA catabolic process"/>
    <property type="evidence" value="ECO:0007669"/>
    <property type="project" value="InterPro"/>
</dbReference>
<dbReference type="RefSeq" id="WP_107526543.1">
    <property type="nucleotide sequence ID" value="NZ_JAIBNU010000002.1"/>
</dbReference>
<keyword evidence="5" id="KW-0378">Hydrolase</keyword>
<sequence length="89" mass="10394">MAKLNITFSPQAFDDYEFFQNKDRKMVKRINQLLKSISRDGALEGIGKPEKLVGNFSGYYSRRINQEHRLVYTVNDSAILVASCRYHYK</sequence>
<evidence type="ECO:0000256" key="7">
    <source>
        <dbReference type="ARBA" id="ARBA00050056"/>
    </source>
</evidence>
<dbReference type="Gene3D" id="3.30.2310.20">
    <property type="entry name" value="RelE-like"/>
    <property type="match status" value="1"/>
</dbReference>
<evidence type="ECO:0000256" key="6">
    <source>
        <dbReference type="ARBA" id="ARBA00030388"/>
    </source>
</evidence>
<organism evidence="8 9">
    <name type="scientific">Staphylococcus gallinarum</name>
    <dbReference type="NCBI Taxonomy" id="1293"/>
    <lineage>
        <taxon>Bacteria</taxon>
        <taxon>Bacillati</taxon>
        <taxon>Bacillota</taxon>
        <taxon>Bacilli</taxon>
        <taxon>Bacillales</taxon>
        <taxon>Staphylococcaceae</taxon>
        <taxon>Staphylococcus</taxon>
    </lineage>
</organism>
<dbReference type="AlphaFoldDB" id="A0A418HP43"/>
<protein>
    <recommendedName>
        <fullName evidence="7">Endoribonuclease YoeB</fullName>
    </recommendedName>
    <alternativeName>
        <fullName evidence="6">Putative mRNA interferase YoeB</fullName>
    </alternativeName>
</protein>